<evidence type="ECO:0000313" key="1">
    <source>
        <dbReference type="EMBL" id="KAG5467144.1"/>
    </source>
</evidence>
<dbReference type="EMBL" id="JAFHKP010000035">
    <property type="protein sequence ID" value="KAG5467144.1"/>
    <property type="molecule type" value="Genomic_DNA"/>
</dbReference>
<dbReference type="AlphaFoldDB" id="A0A836G688"/>
<comment type="caution">
    <text evidence="1">The sequence shown here is derived from an EMBL/GenBank/DDBJ whole genome shotgun (WGS) entry which is preliminary data.</text>
</comment>
<dbReference type="OrthoDB" id="271968at2759"/>
<dbReference type="Proteomes" id="UP000674179">
    <property type="component" value="Chromosome 35"/>
</dbReference>
<organism evidence="1 2">
    <name type="scientific">Leishmania enriettii</name>
    <dbReference type="NCBI Taxonomy" id="5663"/>
    <lineage>
        <taxon>Eukaryota</taxon>
        <taxon>Discoba</taxon>
        <taxon>Euglenozoa</taxon>
        <taxon>Kinetoplastea</taxon>
        <taxon>Metakinetoplastina</taxon>
        <taxon>Trypanosomatida</taxon>
        <taxon>Trypanosomatidae</taxon>
        <taxon>Leishmaniinae</taxon>
        <taxon>Leishmania</taxon>
    </lineage>
</organism>
<gene>
    <name evidence="1" type="ORF">CUR178_00785</name>
</gene>
<dbReference type="GeneID" id="94168073"/>
<dbReference type="KEGG" id="lenr:94168073"/>
<dbReference type="RefSeq" id="XP_067688666.1">
    <property type="nucleotide sequence ID" value="XM_067832563.1"/>
</dbReference>
<evidence type="ECO:0000313" key="2">
    <source>
        <dbReference type="Proteomes" id="UP000674179"/>
    </source>
</evidence>
<accession>A0A836G688</accession>
<sequence length="720" mass="75698">MTTSTRRISVASEQLQSDALRAQLFSTCCAYGVVEWAQYEEDPNYNTTTMYIQFQKLSSADRLRSDAQQRGRSWQIESKPAALCVGADVLLSAAEVLRFDRLTAALPSFACAELPSIPVSSTNTAAVAASRSASPSPTFEEKSFLLHGRSTTSHAAPASSTATAEQEANLWFGFEQESSAVRHSCLGAYCAVLHFGSPRDANEFLRQHQLTLAEQHGVYAIHAGTAPGCPLAVALPKMLTRHALADCAIEGRVVRGYVVAMPSNTYCMVDAGLYPATEQASTTTLVHTHTNFLSVSLGDEVQVQLTSSGGLTLAEEGMVGGKLLRVTNTSVFSTRRPGGKAQLLTNAARTLRASNVSRGLAGAASTLSPQLQAQHGSGGKVMDMMGMLRRATLNNKPSAAAVGGGHSGASASRSVGGAAAKALASKIFDSVQQRKGSSRDGDGSSAERICAYPAGLGAYARLLVRVERIEEDGIHARCVVDAENCGYAGPVFIPAAFVPTDTSSTGQEWRTFAVVGERMHVALLYMVAVGGSAATMRGVASKREADLRHTSVAATAATIGAMPGDSEGAPVTAGEMVTAVAMLKLFAGDLGVPAADRTCPYFPAFLLRPTLFASASLRQTVLLLPLSDLGSLDPTALSTSPASLVVSEVVNDVIRGQYAVVVPSAVYAARQAQRAVAQEQRKTAEVDEVKRRLAAVMGQDILKVLNSEDGPAAKRPRAED</sequence>
<proteinExistence type="predicted"/>
<reference evidence="1 2" key="1">
    <citation type="submission" date="2021-02" db="EMBL/GenBank/DDBJ databases">
        <title>Leishmania (Mundinia) enrietti genome sequencing and assembly.</title>
        <authorList>
            <person name="Almutairi H."/>
            <person name="Gatherer D."/>
        </authorList>
    </citation>
    <scope>NUCLEOTIDE SEQUENCE [LARGE SCALE GENOMIC DNA]</scope>
    <source>
        <strain evidence="1">CUR178</strain>
    </source>
</reference>
<keyword evidence="2" id="KW-1185">Reference proteome</keyword>
<protein>
    <submittedName>
        <fullName evidence="1">Uncharacterized protein</fullName>
    </submittedName>
</protein>
<name>A0A836G688_LEIEN</name>